<dbReference type="GO" id="GO:0018189">
    <property type="term" value="P:pyrroloquinoline quinone biosynthetic process"/>
    <property type="evidence" value="ECO:0007669"/>
    <property type="project" value="UniProtKB-KW"/>
</dbReference>
<evidence type="ECO:0000256" key="2">
    <source>
        <dbReference type="ARBA" id="ARBA00011741"/>
    </source>
</evidence>
<sequence length="92" mass="9860">MYNDSDKPAQAPGFKASYFDGEVILYNASHSNALCLNETAALVWSLCDGTNSVADIQQTLSDAFDGAKDISQDVDAALEQLQGKKCIQLNAD</sequence>
<evidence type="ECO:0000313" key="5">
    <source>
        <dbReference type="Proteomes" id="UP001151234"/>
    </source>
</evidence>
<dbReference type="GO" id="GO:0048038">
    <property type="term" value="F:quinone binding"/>
    <property type="evidence" value="ECO:0007669"/>
    <property type="project" value="InterPro"/>
</dbReference>
<dbReference type="InterPro" id="IPR041881">
    <property type="entry name" value="PqqD_sf"/>
</dbReference>
<gene>
    <name evidence="4" type="primary">pqqD</name>
    <name evidence="4" type="ORF">OQ273_21890</name>
</gene>
<accession>A0A9X3UM91</accession>
<dbReference type="Pfam" id="PF05402">
    <property type="entry name" value="PqqD"/>
    <property type="match status" value="1"/>
</dbReference>
<dbReference type="NCBIfam" id="TIGR03859">
    <property type="entry name" value="PQQ_PqqD"/>
    <property type="match status" value="1"/>
</dbReference>
<comment type="pathway">
    <text evidence="1">Cofactor biosynthesis; pyrroloquinoline quinone biosynthesis.</text>
</comment>
<name>A0A9X3UM91_9HYPH</name>
<dbReference type="Proteomes" id="UP001151234">
    <property type="component" value="Unassembled WGS sequence"/>
</dbReference>
<evidence type="ECO:0000313" key="4">
    <source>
        <dbReference type="EMBL" id="MDA5401240.1"/>
    </source>
</evidence>
<evidence type="ECO:0000256" key="3">
    <source>
        <dbReference type="ARBA" id="ARBA00022905"/>
    </source>
</evidence>
<proteinExistence type="predicted"/>
<keyword evidence="5" id="KW-1185">Reference proteome</keyword>
<dbReference type="RefSeq" id="WP_267993234.1">
    <property type="nucleotide sequence ID" value="NZ_JAPJZI010000002.1"/>
</dbReference>
<reference evidence="4" key="1">
    <citation type="submission" date="2022-11" db="EMBL/GenBank/DDBJ databases">
        <title>Draft genome sequence of Hoeflea poritis E7-10 and Hoeflea prorocentri PM5-8, separated from scleractinian coral Porites lutea and marine dinoflagellate.</title>
        <authorList>
            <person name="Zhang G."/>
            <person name="Wei Q."/>
            <person name="Cai L."/>
        </authorList>
    </citation>
    <scope>NUCLEOTIDE SEQUENCE</scope>
    <source>
        <strain evidence="4">PM5-8</strain>
    </source>
</reference>
<evidence type="ECO:0000256" key="1">
    <source>
        <dbReference type="ARBA" id="ARBA00004886"/>
    </source>
</evidence>
<protein>
    <submittedName>
        <fullName evidence="4">Pyrroloquinoline quinone biosynthesis peptide chaperone PqqD</fullName>
    </submittedName>
</protein>
<comment type="caution">
    <text evidence="4">The sequence shown here is derived from an EMBL/GenBank/DDBJ whole genome shotgun (WGS) entry which is preliminary data.</text>
</comment>
<dbReference type="InterPro" id="IPR022479">
    <property type="entry name" value="PqqD_bac"/>
</dbReference>
<dbReference type="AlphaFoldDB" id="A0A9X3UM91"/>
<comment type="subunit">
    <text evidence="2">Monomer. Interacts with PqqE.</text>
</comment>
<dbReference type="EMBL" id="JAPJZI010000002">
    <property type="protein sequence ID" value="MDA5401240.1"/>
    <property type="molecule type" value="Genomic_DNA"/>
</dbReference>
<keyword evidence="3" id="KW-0884">PQQ biosynthesis</keyword>
<organism evidence="4 5">
    <name type="scientific">Hoeflea prorocentri</name>
    <dbReference type="NCBI Taxonomy" id="1922333"/>
    <lineage>
        <taxon>Bacteria</taxon>
        <taxon>Pseudomonadati</taxon>
        <taxon>Pseudomonadota</taxon>
        <taxon>Alphaproteobacteria</taxon>
        <taxon>Hyphomicrobiales</taxon>
        <taxon>Rhizobiaceae</taxon>
        <taxon>Hoeflea</taxon>
    </lineage>
</organism>
<dbReference type="Gene3D" id="1.10.10.1150">
    <property type="entry name" value="Coenzyme PQQ synthesis protein D (PqqD)"/>
    <property type="match status" value="1"/>
</dbReference>
<dbReference type="InterPro" id="IPR008792">
    <property type="entry name" value="PQQD"/>
</dbReference>